<dbReference type="Gene3D" id="2.160.10.10">
    <property type="entry name" value="Hexapeptide repeat proteins"/>
    <property type="match status" value="1"/>
</dbReference>
<dbReference type="FunFam" id="2.160.10.10:FF:000025">
    <property type="entry name" value="Hexapeptide-repeat containing-acetyltransferase"/>
    <property type="match status" value="1"/>
</dbReference>
<dbReference type="PANTHER" id="PTHR23416">
    <property type="entry name" value="SIALIC ACID SYNTHASE-RELATED"/>
    <property type="match status" value="1"/>
</dbReference>
<dbReference type="CDD" id="cd03357">
    <property type="entry name" value="LbH_MAT_GAT"/>
    <property type="match status" value="1"/>
</dbReference>
<evidence type="ECO:0000256" key="3">
    <source>
        <dbReference type="ARBA" id="ARBA00023315"/>
    </source>
</evidence>
<dbReference type="Pfam" id="PF14602">
    <property type="entry name" value="Hexapep_2"/>
    <property type="match status" value="2"/>
</dbReference>
<reference evidence="4 5" key="1">
    <citation type="submission" date="2019-08" db="EMBL/GenBank/DDBJ databases">
        <authorList>
            <person name="Chang H.C."/>
            <person name="Mun S.Y."/>
        </authorList>
    </citation>
    <scope>NUCLEOTIDE SEQUENCE [LARGE SCALE GENOMIC DNA]</scope>
    <source>
        <strain evidence="4 5">SK</strain>
    </source>
</reference>
<dbReference type="InterPro" id="IPR011004">
    <property type="entry name" value="Trimer_LpxA-like_sf"/>
</dbReference>
<dbReference type="InterPro" id="IPR001451">
    <property type="entry name" value="Hexapep"/>
</dbReference>
<dbReference type="EMBL" id="CP043431">
    <property type="protein sequence ID" value="QNT64623.1"/>
    <property type="molecule type" value="Genomic_DNA"/>
</dbReference>
<dbReference type="SUPFAM" id="SSF51161">
    <property type="entry name" value="Trimeric LpxA-like enzymes"/>
    <property type="match status" value="1"/>
</dbReference>
<keyword evidence="2 4" id="KW-0808">Transferase</keyword>
<dbReference type="PANTHER" id="PTHR23416:SF23">
    <property type="entry name" value="ACETYLTRANSFERASE C18B11.09C-RELATED"/>
    <property type="match status" value="1"/>
</dbReference>
<protein>
    <submittedName>
        <fullName evidence="4">Sugar O-acetyltransferase</fullName>
    </submittedName>
</protein>
<evidence type="ECO:0000256" key="2">
    <source>
        <dbReference type="ARBA" id="ARBA00022679"/>
    </source>
</evidence>
<accession>A0A7H1MMD7</accession>
<organism evidence="4 5">
    <name type="scientific">Weissella koreensis</name>
    <dbReference type="NCBI Taxonomy" id="165096"/>
    <lineage>
        <taxon>Bacteria</taxon>
        <taxon>Bacillati</taxon>
        <taxon>Bacillota</taxon>
        <taxon>Bacilli</taxon>
        <taxon>Lactobacillales</taxon>
        <taxon>Lactobacillaceae</taxon>
        <taxon>Weissella</taxon>
    </lineage>
</organism>
<dbReference type="InterPro" id="IPR051159">
    <property type="entry name" value="Hexapeptide_acetyltransf"/>
</dbReference>
<comment type="similarity">
    <text evidence="1">Belongs to the transferase hexapeptide repeat family.</text>
</comment>
<dbReference type="RefSeq" id="WP_006844960.1">
    <property type="nucleotide sequence ID" value="NZ_CP026847.1"/>
</dbReference>
<evidence type="ECO:0000256" key="1">
    <source>
        <dbReference type="ARBA" id="ARBA00007274"/>
    </source>
</evidence>
<dbReference type="AlphaFoldDB" id="A0A7H1MMD7"/>
<proteinExistence type="inferred from homology"/>
<keyword evidence="5" id="KW-1185">Reference proteome</keyword>
<gene>
    <name evidence="4" type="ORF">FY536_04830</name>
</gene>
<sequence length="206" mass="22850">MNKQRQDPDIKALARKDVFQKVADGDWYQYAKEPKLQKIVKISAQRIQKINQLAIEDDEEATRELNRLLPNAAADVDIYFPITSIEYPNNLTVGARTFINANLQILSAGQVTIGKDCFIGPNCQLYTPNHHPSNPVLRREGWQYDLPITIGDDCWFGGSVIVLPGVKIGDNVVIGAGSVVTKDIPSNTMAAGNPARVIKQMPEIHE</sequence>
<evidence type="ECO:0000313" key="5">
    <source>
        <dbReference type="Proteomes" id="UP000516446"/>
    </source>
</evidence>
<name>A0A7H1MMD7_9LACO</name>
<evidence type="ECO:0000313" key="4">
    <source>
        <dbReference type="EMBL" id="QNT64623.1"/>
    </source>
</evidence>
<dbReference type="GO" id="GO:0008374">
    <property type="term" value="F:O-acyltransferase activity"/>
    <property type="evidence" value="ECO:0007669"/>
    <property type="project" value="TreeGrafter"/>
</dbReference>
<keyword evidence="3" id="KW-0012">Acyltransferase</keyword>
<dbReference type="Proteomes" id="UP000516446">
    <property type="component" value="Chromosome"/>
</dbReference>